<keyword evidence="2" id="KW-1185">Reference proteome</keyword>
<dbReference type="OrthoDB" id="9777242at2"/>
<dbReference type="EMBL" id="CYYU01000018">
    <property type="protein sequence ID" value="CUN99175.1"/>
    <property type="molecule type" value="Genomic_DNA"/>
</dbReference>
<accession>A0A174BHH1</accession>
<evidence type="ECO:0000313" key="2">
    <source>
        <dbReference type="Proteomes" id="UP000095546"/>
    </source>
</evidence>
<protein>
    <submittedName>
        <fullName evidence="1">Uncharacterized protein</fullName>
    </submittedName>
</protein>
<sequence>MSMFLAPIHFMVYGKNQLQEQLIAEIAKRAAAEGWAEASALDAYCSREDRPLDAIIDVSNIHGWLSKSIADVEHRLAALVTELLFGHPERLAVLEELAYEVGREQAAPADAGAGELFQYLTTHLVDGMPCDGVNMMRDQTAETFRWDKTADVHSHYWTEVEGSPAVYQALRSRFVAGILSSTDYEVSTADGISFVLQKA</sequence>
<gene>
    <name evidence="1" type="ORF">ERS852385_01868</name>
</gene>
<dbReference type="AlphaFoldDB" id="A0A174BHH1"/>
<organism evidence="1 2">
    <name type="scientific">Mitsuokella jalaludinii</name>
    <dbReference type="NCBI Taxonomy" id="187979"/>
    <lineage>
        <taxon>Bacteria</taxon>
        <taxon>Bacillati</taxon>
        <taxon>Bacillota</taxon>
        <taxon>Negativicutes</taxon>
        <taxon>Selenomonadales</taxon>
        <taxon>Selenomonadaceae</taxon>
        <taxon>Mitsuokella</taxon>
    </lineage>
</organism>
<dbReference type="Proteomes" id="UP000095546">
    <property type="component" value="Unassembled WGS sequence"/>
</dbReference>
<name>A0A174BHH1_9FIRM</name>
<proteinExistence type="predicted"/>
<dbReference type="eggNOG" id="ENOG50322UQ">
    <property type="taxonomic scope" value="Bacteria"/>
</dbReference>
<reference evidence="1 2" key="1">
    <citation type="submission" date="2015-09" db="EMBL/GenBank/DDBJ databases">
        <authorList>
            <consortium name="Pathogen Informatics"/>
        </authorList>
    </citation>
    <scope>NUCLEOTIDE SEQUENCE [LARGE SCALE GENOMIC DNA]</scope>
    <source>
        <strain evidence="1 2">2789STDY5608828</strain>
    </source>
</reference>
<dbReference type="RefSeq" id="WP_036375283.1">
    <property type="nucleotide sequence ID" value="NZ_CABIWZ010000018.1"/>
</dbReference>
<evidence type="ECO:0000313" key="1">
    <source>
        <dbReference type="EMBL" id="CUN99175.1"/>
    </source>
</evidence>
<dbReference type="STRING" id="187979.ERS852385_01868"/>